<sequence length="208" mass="23174">MSSYNQTLNLSDTVTDETRRMEMNQIPSMEALFGQIHSLFDIHPTSPLSVTYTDSNGDIITDSNDDDIQAAFQTAQLGRSINFSVSPKHDKAQHHAACCCKHRRVGRRIWADPFNPFRSLCESPLEFLTLVIVAMGLHLSFPFKHIQNKTKPDQDQTDQAAPHFSQYPPVLQPPPAPPAGMAMTKQAPSQASPPEQVTDPKLLHSKDI</sequence>
<feature type="domain" description="PB1" evidence="2">
    <location>
        <begin position="5"/>
        <end position="88"/>
    </location>
</feature>
<dbReference type="SUPFAM" id="SSF54277">
    <property type="entry name" value="CAD &amp; PB1 domains"/>
    <property type="match status" value="1"/>
</dbReference>
<feature type="compositionally biased region" description="Polar residues" evidence="1">
    <location>
        <begin position="186"/>
        <end position="195"/>
    </location>
</feature>
<protein>
    <recommendedName>
        <fullName evidence="2">PB1 domain-containing protein</fullName>
    </recommendedName>
</protein>
<evidence type="ECO:0000313" key="4">
    <source>
        <dbReference type="Proteomes" id="UP001281761"/>
    </source>
</evidence>
<evidence type="ECO:0000256" key="1">
    <source>
        <dbReference type="SAM" id="MobiDB-lite"/>
    </source>
</evidence>
<dbReference type="SMART" id="SM00666">
    <property type="entry name" value="PB1"/>
    <property type="match status" value="1"/>
</dbReference>
<evidence type="ECO:0000259" key="2">
    <source>
        <dbReference type="SMART" id="SM00666"/>
    </source>
</evidence>
<name>A0ABQ9Y6X6_9EUKA</name>
<proteinExistence type="predicted"/>
<gene>
    <name evidence="3" type="ORF">BLNAU_5478</name>
</gene>
<evidence type="ECO:0000313" key="3">
    <source>
        <dbReference type="EMBL" id="KAK2959429.1"/>
    </source>
</evidence>
<feature type="region of interest" description="Disordered" evidence="1">
    <location>
        <begin position="148"/>
        <end position="208"/>
    </location>
</feature>
<keyword evidence="4" id="KW-1185">Reference proteome</keyword>
<dbReference type="InterPro" id="IPR000270">
    <property type="entry name" value="PB1_dom"/>
</dbReference>
<dbReference type="Proteomes" id="UP001281761">
    <property type="component" value="Unassembled WGS sequence"/>
</dbReference>
<dbReference type="EMBL" id="JARBJD010000029">
    <property type="protein sequence ID" value="KAK2959429.1"/>
    <property type="molecule type" value="Genomic_DNA"/>
</dbReference>
<accession>A0ABQ9Y6X6</accession>
<reference evidence="3 4" key="1">
    <citation type="journal article" date="2022" name="bioRxiv">
        <title>Genomics of Preaxostyla Flagellates Illuminates Evolutionary Transitions and the Path Towards Mitochondrial Loss.</title>
        <authorList>
            <person name="Novak L.V.F."/>
            <person name="Treitli S.C."/>
            <person name="Pyrih J."/>
            <person name="Halakuc P."/>
            <person name="Pipaliya S.V."/>
            <person name="Vacek V."/>
            <person name="Brzon O."/>
            <person name="Soukal P."/>
            <person name="Eme L."/>
            <person name="Dacks J.B."/>
            <person name="Karnkowska A."/>
            <person name="Elias M."/>
            <person name="Hampl V."/>
        </authorList>
    </citation>
    <scope>NUCLEOTIDE SEQUENCE [LARGE SCALE GENOMIC DNA]</scope>
    <source>
        <strain evidence="3">NAU3</strain>
        <tissue evidence="3">Gut</tissue>
    </source>
</reference>
<organism evidence="3 4">
    <name type="scientific">Blattamonas nauphoetae</name>
    <dbReference type="NCBI Taxonomy" id="2049346"/>
    <lineage>
        <taxon>Eukaryota</taxon>
        <taxon>Metamonada</taxon>
        <taxon>Preaxostyla</taxon>
        <taxon>Oxymonadida</taxon>
        <taxon>Blattamonas</taxon>
    </lineage>
</organism>
<comment type="caution">
    <text evidence="3">The sequence shown here is derived from an EMBL/GenBank/DDBJ whole genome shotgun (WGS) entry which is preliminary data.</text>
</comment>
<dbReference type="Gene3D" id="3.10.20.90">
    <property type="entry name" value="Phosphatidylinositol 3-kinase Catalytic Subunit, Chain A, domain 1"/>
    <property type="match status" value="1"/>
</dbReference>
<dbReference type="Pfam" id="PF00564">
    <property type="entry name" value="PB1"/>
    <property type="match status" value="1"/>
</dbReference>